<evidence type="ECO:0000313" key="3">
    <source>
        <dbReference type="Proteomes" id="UP000001194"/>
    </source>
</evidence>
<dbReference type="Proteomes" id="UP000001194">
    <property type="component" value="Unassembled WGS sequence"/>
</dbReference>
<dbReference type="RefSeq" id="XP_001888848.1">
    <property type="nucleotide sequence ID" value="XM_001888813.1"/>
</dbReference>
<dbReference type="GeneID" id="6084535"/>
<organism evidence="3">
    <name type="scientific">Laccaria bicolor (strain S238N-H82 / ATCC MYA-4686)</name>
    <name type="common">Bicoloured deceiver</name>
    <name type="synonym">Laccaria laccata var. bicolor</name>
    <dbReference type="NCBI Taxonomy" id="486041"/>
    <lineage>
        <taxon>Eukaryota</taxon>
        <taxon>Fungi</taxon>
        <taxon>Dikarya</taxon>
        <taxon>Basidiomycota</taxon>
        <taxon>Agaricomycotina</taxon>
        <taxon>Agaricomycetes</taxon>
        <taxon>Agaricomycetidae</taxon>
        <taxon>Agaricales</taxon>
        <taxon>Agaricineae</taxon>
        <taxon>Hydnangiaceae</taxon>
        <taxon>Laccaria</taxon>
    </lineage>
</organism>
<keyword evidence="3" id="KW-1185">Reference proteome</keyword>
<sequence>MFLRSCIQCDPLHPDVAIRRDSVWPSYEFPWWTTPKSYPKEGIYYMLSKSAKWAEDGALPLVRTNLQTSSLSPKDGSWLKAQLEQAQELIVERIEHAKAEVDFMMQQIRDWEDIVFLSSKLDAEKLWYCMSQLFYCLPLSWHDAKPLPNIFMPEVSQTGMFTDNGTNTMWCTPHSQSHAGSFILLAVLGELVKDHKS</sequence>
<evidence type="ECO:0000313" key="2">
    <source>
        <dbReference type="EMBL" id="EDR00456.1"/>
    </source>
</evidence>
<reference evidence="2 3" key="1">
    <citation type="journal article" date="2008" name="Nature">
        <title>The genome of Laccaria bicolor provides insights into mycorrhizal symbiosis.</title>
        <authorList>
            <person name="Martin F."/>
            <person name="Aerts A."/>
            <person name="Ahren D."/>
            <person name="Brun A."/>
            <person name="Danchin E.G.J."/>
            <person name="Duchaussoy F."/>
            <person name="Gibon J."/>
            <person name="Kohler A."/>
            <person name="Lindquist E."/>
            <person name="Pereda V."/>
            <person name="Salamov A."/>
            <person name="Shapiro H.J."/>
            <person name="Wuyts J."/>
            <person name="Blaudez D."/>
            <person name="Buee M."/>
            <person name="Brokstein P."/>
            <person name="Canbaeck B."/>
            <person name="Cohen D."/>
            <person name="Courty P.E."/>
            <person name="Coutinho P.M."/>
            <person name="Delaruelle C."/>
            <person name="Detter J.C."/>
            <person name="Deveau A."/>
            <person name="DiFazio S."/>
            <person name="Duplessis S."/>
            <person name="Fraissinet-Tachet L."/>
            <person name="Lucic E."/>
            <person name="Frey-Klett P."/>
            <person name="Fourrey C."/>
            <person name="Feussner I."/>
            <person name="Gay G."/>
            <person name="Grimwood J."/>
            <person name="Hoegger P.J."/>
            <person name="Jain P."/>
            <person name="Kilaru S."/>
            <person name="Labbe J."/>
            <person name="Lin Y.C."/>
            <person name="Legue V."/>
            <person name="Le Tacon F."/>
            <person name="Marmeisse R."/>
            <person name="Melayah D."/>
            <person name="Montanini B."/>
            <person name="Muratet M."/>
            <person name="Nehls U."/>
            <person name="Niculita-Hirzel H."/>
            <person name="Oudot-Le Secq M.P."/>
            <person name="Peter M."/>
            <person name="Quesneville H."/>
            <person name="Rajashekar B."/>
            <person name="Reich M."/>
            <person name="Rouhier N."/>
            <person name="Schmutz J."/>
            <person name="Yin T."/>
            <person name="Chalot M."/>
            <person name="Henrissat B."/>
            <person name="Kuees U."/>
            <person name="Lucas S."/>
            <person name="Van de Peer Y."/>
            <person name="Podila G.K."/>
            <person name="Polle A."/>
            <person name="Pukkila P.J."/>
            <person name="Richardson P.M."/>
            <person name="Rouze P."/>
            <person name="Sanders I.R."/>
            <person name="Stajich J.E."/>
            <person name="Tunlid A."/>
            <person name="Tuskan G."/>
            <person name="Grigoriev I.V."/>
        </authorList>
    </citation>
    <scope>NUCLEOTIDE SEQUENCE [LARGE SCALE GENOMIC DNA]</scope>
    <source>
        <strain evidence="3">S238N-H82 / ATCC MYA-4686</strain>
    </source>
</reference>
<feature type="coiled-coil region" evidence="1">
    <location>
        <begin position="80"/>
        <end position="114"/>
    </location>
</feature>
<name>B0DY47_LACBS</name>
<dbReference type="AlphaFoldDB" id="B0DY47"/>
<dbReference type="HOGENOM" id="CLU_1384381_0_0_1"/>
<dbReference type="EMBL" id="DS547149">
    <property type="protein sequence ID" value="EDR00456.1"/>
    <property type="molecule type" value="Genomic_DNA"/>
</dbReference>
<keyword evidence="1" id="KW-0175">Coiled coil</keyword>
<accession>B0DY47</accession>
<protein>
    <submittedName>
        <fullName evidence="2">Predicted protein</fullName>
    </submittedName>
</protein>
<proteinExistence type="predicted"/>
<dbReference type="KEGG" id="lbc:LACBIDRAFT_334115"/>
<gene>
    <name evidence="2" type="ORF">LACBIDRAFT_334115</name>
</gene>
<evidence type="ECO:0000256" key="1">
    <source>
        <dbReference type="SAM" id="Coils"/>
    </source>
</evidence>
<dbReference type="InParanoid" id="B0DY47"/>